<keyword evidence="1 12" id="KW-0808">Transferase</keyword>
<gene>
    <name evidence="12" type="ORF">DI565_15875</name>
</gene>
<keyword evidence="3" id="KW-0479">Metal-binding</keyword>
<dbReference type="CDD" id="cd05400">
    <property type="entry name" value="NT_2-5OAS_ClassI-CCAase"/>
    <property type="match status" value="1"/>
</dbReference>
<keyword evidence="4" id="KW-0547">Nucleotide-binding</keyword>
<dbReference type="GO" id="GO:0046872">
    <property type="term" value="F:metal ion binding"/>
    <property type="evidence" value="ECO:0007669"/>
    <property type="project" value="UniProtKB-KW"/>
</dbReference>
<dbReference type="InterPro" id="IPR048445">
    <property type="entry name" value="DncV-like_NTFase"/>
</dbReference>
<keyword evidence="7" id="KW-0546">Nucleotide metabolism</keyword>
<evidence type="ECO:0000256" key="8">
    <source>
        <dbReference type="ARBA" id="ARBA00023118"/>
    </source>
</evidence>
<comment type="caution">
    <text evidence="12">The sequence shown here is derived from an EMBL/GenBank/DDBJ whole genome shotgun (WGS) entry which is preliminary data.</text>
</comment>
<evidence type="ECO:0000256" key="4">
    <source>
        <dbReference type="ARBA" id="ARBA00022741"/>
    </source>
</evidence>
<dbReference type="GO" id="GO:0005524">
    <property type="term" value="F:ATP binding"/>
    <property type="evidence" value="ECO:0007669"/>
    <property type="project" value="UniProtKB-KW"/>
</dbReference>
<organism evidence="12 13">
    <name type="scientific">Ancylobacter novellus</name>
    <name type="common">Thiobacillus novellus</name>
    <dbReference type="NCBI Taxonomy" id="921"/>
    <lineage>
        <taxon>Bacteria</taxon>
        <taxon>Pseudomonadati</taxon>
        <taxon>Pseudomonadota</taxon>
        <taxon>Alphaproteobacteria</taxon>
        <taxon>Hyphomicrobiales</taxon>
        <taxon>Xanthobacteraceae</taxon>
        <taxon>Ancylobacter</taxon>
    </lineage>
</organism>
<reference evidence="12 13" key="1">
    <citation type="submission" date="2017-08" db="EMBL/GenBank/DDBJ databases">
        <title>Infants hospitalized years apart are colonized by the same room-sourced microbial strains.</title>
        <authorList>
            <person name="Brooks B."/>
            <person name="Olm M.R."/>
            <person name="Firek B.A."/>
            <person name="Baker R."/>
            <person name="Thomas B.C."/>
            <person name="Morowitz M.J."/>
            <person name="Banfield J.F."/>
        </authorList>
    </citation>
    <scope>NUCLEOTIDE SEQUENCE [LARGE SCALE GENOMIC DNA]</scope>
    <source>
        <strain evidence="12">S2_005_003_R2_43</strain>
    </source>
</reference>
<comment type="catalytic activity">
    <reaction evidence="10">
        <text>GTP + ATP = 3',3'-cGAMP + 2 diphosphate</text>
        <dbReference type="Rhea" id="RHEA:35647"/>
        <dbReference type="ChEBI" id="CHEBI:30616"/>
        <dbReference type="ChEBI" id="CHEBI:33019"/>
        <dbReference type="ChEBI" id="CHEBI:37565"/>
        <dbReference type="ChEBI" id="CHEBI:71501"/>
    </reaction>
    <physiologicalReaction direction="left-to-right" evidence="10">
        <dbReference type="Rhea" id="RHEA:35648"/>
    </physiologicalReaction>
</comment>
<sequence length="399" mass="45079">MNMLTTVITPEAEKYLEALVAELEIPKSRYEQATSRYISLGEWLHRDASAIKKFDPQVYVQGSFRHGTAIKPLTEREEYDVDSVVELRRLLKSQVSQATLKRAVGAEITAYARAHGMERPVRERRRCWTLDYADGAQFHLDAVPALSNGQDQRVLLEARGLDQRWADTAIAITDNETPNYEQITNGWPRSNPKGYGKWFRERVVVAVERRRRAGGVYADVESMPTYKIKTPLQSAIMILKRHRDMMFVGRGDERPISIILTTLAAHAYNGELTVGTALVAILARMDHFIQFVDGRYVIPNPTDPLENFADKWEAHPERAEAFFEWLLHAREQFTQAARLSLRQQITEVVASGVGRPVAERARDRSFGLAAPALLTEGIVRNVAEAQETPVRLEGGGRNA</sequence>
<protein>
    <recommendedName>
        <fullName evidence="9">Cyclic GMP-AMP synthase</fullName>
    </recommendedName>
</protein>
<feature type="domain" description="Cyclic GMP-AMP synthase DncV-like nucleotidyltransferase" evidence="11">
    <location>
        <begin position="56"/>
        <end position="141"/>
    </location>
</feature>
<evidence type="ECO:0000313" key="12">
    <source>
        <dbReference type="EMBL" id="PZQ12313.1"/>
    </source>
</evidence>
<dbReference type="EMBL" id="QFPN01000009">
    <property type="protein sequence ID" value="PZQ12313.1"/>
    <property type="molecule type" value="Genomic_DNA"/>
</dbReference>
<dbReference type="GO" id="GO:0016779">
    <property type="term" value="F:nucleotidyltransferase activity"/>
    <property type="evidence" value="ECO:0007669"/>
    <property type="project" value="UniProtKB-KW"/>
</dbReference>
<evidence type="ECO:0000259" key="11">
    <source>
        <dbReference type="Pfam" id="PF21654"/>
    </source>
</evidence>
<evidence type="ECO:0000256" key="10">
    <source>
        <dbReference type="ARBA" id="ARBA00048304"/>
    </source>
</evidence>
<evidence type="ECO:0000256" key="2">
    <source>
        <dbReference type="ARBA" id="ARBA00022695"/>
    </source>
</evidence>
<evidence type="ECO:0000256" key="3">
    <source>
        <dbReference type="ARBA" id="ARBA00022723"/>
    </source>
</evidence>
<dbReference type="GO" id="GO:0051607">
    <property type="term" value="P:defense response to virus"/>
    <property type="evidence" value="ECO:0007669"/>
    <property type="project" value="UniProtKB-KW"/>
</dbReference>
<keyword evidence="8" id="KW-0051">Antiviral defense</keyword>
<accession>A0A2W5M4I8</accession>
<evidence type="ECO:0000256" key="5">
    <source>
        <dbReference type="ARBA" id="ARBA00022840"/>
    </source>
</evidence>
<dbReference type="Proteomes" id="UP000249577">
    <property type="component" value="Unassembled WGS sequence"/>
</dbReference>
<evidence type="ECO:0000256" key="7">
    <source>
        <dbReference type="ARBA" id="ARBA00023080"/>
    </source>
</evidence>
<evidence type="ECO:0000313" key="13">
    <source>
        <dbReference type="Proteomes" id="UP000249577"/>
    </source>
</evidence>
<proteinExistence type="predicted"/>
<evidence type="ECO:0000256" key="6">
    <source>
        <dbReference type="ARBA" id="ARBA00022842"/>
    </source>
</evidence>
<dbReference type="GO" id="GO:0009117">
    <property type="term" value="P:nucleotide metabolic process"/>
    <property type="evidence" value="ECO:0007669"/>
    <property type="project" value="UniProtKB-KW"/>
</dbReference>
<evidence type="ECO:0000256" key="1">
    <source>
        <dbReference type="ARBA" id="ARBA00022679"/>
    </source>
</evidence>
<dbReference type="Pfam" id="PF21654">
    <property type="entry name" value="DncV-like_NTFase"/>
    <property type="match status" value="1"/>
</dbReference>
<keyword evidence="5" id="KW-0067">ATP-binding</keyword>
<dbReference type="InterPro" id="IPR006116">
    <property type="entry name" value="NT_2-5OAS_ClassI-CCAase"/>
</dbReference>
<keyword evidence="2" id="KW-0548">Nucleotidyltransferase</keyword>
<evidence type="ECO:0000256" key="9">
    <source>
        <dbReference type="ARBA" id="ARBA00044145"/>
    </source>
</evidence>
<name>A0A2W5M4I8_ANCNO</name>
<keyword evidence="6" id="KW-0460">Magnesium</keyword>
<dbReference type="AlphaFoldDB" id="A0A2W5M4I8"/>